<protein>
    <recommendedName>
        <fullName evidence="4">NR LBD domain-containing protein</fullName>
    </recommendedName>
</protein>
<sequence length="269" mass="31787">FRSVHDVEQPLLERLRVQYRSICHTRLMAESYARGGAPHPLRLNIDDPPTYPADYQSMQTGTQILLGSLLEFGNTIFPEFQSLHEREKWDIITEFFYRFRTFEGSHRANVLFPDHPHRFLPNFTAFLGPEVPRYTIPPNADLQGAMQCITSSKMRRADAEAERRILARFNPDHEEFLALLALMFWSIDRLTVRAEVNALAEKYTNQVMRELHAYYRDVRKLDDYATRLGELLMLVPIFDVKEKCKEHYEILRLLNIFDDNTFIYKLQRE</sequence>
<dbReference type="Pfam" id="PF00104">
    <property type="entry name" value="Hormone_recep"/>
    <property type="match status" value="1"/>
</dbReference>
<dbReference type="GO" id="GO:0005634">
    <property type="term" value="C:nucleus"/>
    <property type="evidence" value="ECO:0007669"/>
    <property type="project" value="TreeGrafter"/>
</dbReference>
<dbReference type="PROSITE" id="PS51843">
    <property type="entry name" value="NR_LBD"/>
    <property type="match status" value="1"/>
</dbReference>
<dbReference type="AlphaFoldDB" id="A0AAN5I2V0"/>
<dbReference type="SMART" id="SM00430">
    <property type="entry name" value="HOLI"/>
    <property type="match status" value="1"/>
</dbReference>
<feature type="domain" description="NR LBD" evidence="4">
    <location>
        <begin position="18"/>
        <end position="269"/>
    </location>
</feature>
<dbReference type="InterPro" id="IPR035500">
    <property type="entry name" value="NHR-like_dom_sf"/>
</dbReference>
<keyword evidence="6" id="KW-1185">Reference proteome</keyword>
<keyword evidence="3" id="KW-0675">Receptor</keyword>
<organism evidence="5 6">
    <name type="scientific">Pristionchus mayeri</name>
    <dbReference type="NCBI Taxonomy" id="1317129"/>
    <lineage>
        <taxon>Eukaryota</taxon>
        <taxon>Metazoa</taxon>
        <taxon>Ecdysozoa</taxon>
        <taxon>Nematoda</taxon>
        <taxon>Chromadorea</taxon>
        <taxon>Rhabditida</taxon>
        <taxon>Rhabditina</taxon>
        <taxon>Diplogasteromorpha</taxon>
        <taxon>Diplogasteroidea</taxon>
        <taxon>Neodiplogasteridae</taxon>
        <taxon>Pristionchus</taxon>
    </lineage>
</organism>
<name>A0AAN5I2V0_9BILA</name>
<gene>
    <name evidence="5" type="ORF">PMAYCL1PPCAC_19889</name>
</gene>
<comment type="caution">
    <text evidence="5">The sequence shown here is derived from an EMBL/GenBank/DDBJ whole genome shotgun (WGS) entry which is preliminary data.</text>
</comment>
<evidence type="ECO:0000259" key="4">
    <source>
        <dbReference type="PROSITE" id="PS51843"/>
    </source>
</evidence>
<evidence type="ECO:0000256" key="1">
    <source>
        <dbReference type="ARBA" id="ARBA00023015"/>
    </source>
</evidence>
<evidence type="ECO:0000256" key="3">
    <source>
        <dbReference type="ARBA" id="ARBA00023170"/>
    </source>
</evidence>
<evidence type="ECO:0000256" key="2">
    <source>
        <dbReference type="ARBA" id="ARBA00023163"/>
    </source>
</evidence>
<dbReference type="SUPFAM" id="SSF48508">
    <property type="entry name" value="Nuclear receptor ligand-binding domain"/>
    <property type="match status" value="1"/>
</dbReference>
<accession>A0AAN5I2V0</accession>
<dbReference type="PANTHER" id="PTHR46011">
    <property type="entry name" value="NUCLEAR HORMONE RECEPTOR FAMILY MEMBER NHR-86-RELATED"/>
    <property type="match status" value="1"/>
</dbReference>
<dbReference type="InterPro" id="IPR000536">
    <property type="entry name" value="Nucl_hrmn_rcpt_lig-bd"/>
</dbReference>
<proteinExistence type="predicted"/>
<feature type="non-terminal residue" evidence="5">
    <location>
        <position position="1"/>
    </location>
</feature>
<evidence type="ECO:0000313" key="6">
    <source>
        <dbReference type="Proteomes" id="UP001328107"/>
    </source>
</evidence>
<dbReference type="EMBL" id="BTRK01000004">
    <property type="protein sequence ID" value="GMR49694.1"/>
    <property type="molecule type" value="Genomic_DNA"/>
</dbReference>
<dbReference type="PANTHER" id="PTHR46011:SF6">
    <property type="entry name" value="HIGH ZINC ACTIVATED NUCLEAR RECEPTOR PROTEIN"/>
    <property type="match status" value="1"/>
</dbReference>
<dbReference type="Gene3D" id="1.10.565.10">
    <property type="entry name" value="Retinoid X Receptor"/>
    <property type="match status" value="1"/>
</dbReference>
<dbReference type="Proteomes" id="UP001328107">
    <property type="component" value="Unassembled WGS sequence"/>
</dbReference>
<dbReference type="GO" id="GO:0003700">
    <property type="term" value="F:DNA-binding transcription factor activity"/>
    <property type="evidence" value="ECO:0007669"/>
    <property type="project" value="TreeGrafter"/>
</dbReference>
<reference evidence="6" key="1">
    <citation type="submission" date="2022-10" db="EMBL/GenBank/DDBJ databases">
        <title>Genome assembly of Pristionchus species.</title>
        <authorList>
            <person name="Yoshida K."/>
            <person name="Sommer R.J."/>
        </authorList>
    </citation>
    <scope>NUCLEOTIDE SEQUENCE [LARGE SCALE GENOMIC DNA]</scope>
    <source>
        <strain evidence="6">RS5460</strain>
    </source>
</reference>
<keyword evidence="1" id="KW-0805">Transcription regulation</keyword>
<keyword evidence="2" id="KW-0804">Transcription</keyword>
<evidence type="ECO:0000313" key="5">
    <source>
        <dbReference type="EMBL" id="GMR49694.1"/>
    </source>
</evidence>